<dbReference type="GO" id="GO:0016872">
    <property type="term" value="F:intramolecular lyase activity"/>
    <property type="evidence" value="ECO:0007669"/>
    <property type="project" value="InterPro"/>
</dbReference>
<evidence type="ECO:0000256" key="8">
    <source>
        <dbReference type="SAM" id="Phobius"/>
    </source>
</evidence>
<evidence type="ECO:0000256" key="6">
    <source>
        <dbReference type="ARBA" id="ARBA00023136"/>
    </source>
</evidence>
<keyword evidence="7" id="KW-0413">Isomerase</keyword>
<organism evidence="10 11">
    <name type="scientific">Saccharothrix carnea</name>
    <dbReference type="NCBI Taxonomy" id="1280637"/>
    <lineage>
        <taxon>Bacteria</taxon>
        <taxon>Bacillati</taxon>
        <taxon>Actinomycetota</taxon>
        <taxon>Actinomycetes</taxon>
        <taxon>Pseudonocardiales</taxon>
        <taxon>Pseudonocardiaceae</taxon>
        <taxon>Saccharothrix</taxon>
    </lineage>
</organism>
<comment type="subcellular location">
    <subcellularLocation>
        <location evidence="1">Membrane</location>
        <topology evidence="1">Multi-pass membrane protein</topology>
    </subcellularLocation>
</comment>
<evidence type="ECO:0000256" key="4">
    <source>
        <dbReference type="ARBA" id="ARBA00022746"/>
    </source>
</evidence>
<dbReference type="InterPro" id="IPR017825">
    <property type="entry name" value="Lycopene_cyclase_dom"/>
</dbReference>
<evidence type="ECO:0000259" key="9">
    <source>
        <dbReference type="Pfam" id="PF18916"/>
    </source>
</evidence>
<reference evidence="10 11" key="1">
    <citation type="submission" date="2018-03" db="EMBL/GenBank/DDBJ databases">
        <title>Genomic Encyclopedia of Type Strains, Phase III (KMG-III): the genomes of soil and plant-associated and newly described type strains.</title>
        <authorList>
            <person name="Whitman W."/>
        </authorList>
    </citation>
    <scope>NUCLEOTIDE SEQUENCE [LARGE SCALE GENOMIC DNA]</scope>
    <source>
        <strain evidence="10 11">CGMCC 4.7097</strain>
    </source>
</reference>
<dbReference type="GO" id="GO:0016117">
    <property type="term" value="P:carotenoid biosynthetic process"/>
    <property type="evidence" value="ECO:0007669"/>
    <property type="project" value="UniProtKB-KW"/>
</dbReference>
<evidence type="ECO:0000256" key="2">
    <source>
        <dbReference type="ARBA" id="ARBA00004829"/>
    </source>
</evidence>
<keyword evidence="3 8" id="KW-0812">Transmembrane</keyword>
<name>A0A2P8HZN3_SACCR</name>
<dbReference type="OrthoDB" id="3402548at2"/>
<dbReference type="AlphaFoldDB" id="A0A2P8HZN3"/>
<proteinExistence type="predicted"/>
<comment type="caution">
    <text evidence="10">The sequence shown here is derived from an EMBL/GenBank/DDBJ whole genome shotgun (WGS) entry which is preliminary data.</text>
</comment>
<dbReference type="Pfam" id="PF18916">
    <property type="entry name" value="Lycopene_cyc"/>
    <property type="match status" value="1"/>
</dbReference>
<dbReference type="NCBIfam" id="TIGR03462">
    <property type="entry name" value="CarR_dom_SF"/>
    <property type="match status" value="1"/>
</dbReference>
<dbReference type="RefSeq" id="WP_106619794.1">
    <property type="nucleotide sequence ID" value="NZ_PYAX01000019.1"/>
</dbReference>
<feature type="domain" description="Lycopene cyclase" evidence="9">
    <location>
        <begin position="6"/>
        <end position="96"/>
    </location>
</feature>
<accession>A0A2P8HZN3</accession>
<evidence type="ECO:0000313" key="10">
    <source>
        <dbReference type="EMBL" id="PSL51655.1"/>
    </source>
</evidence>
<evidence type="ECO:0000313" key="11">
    <source>
        <dbReference type="Proteomes" id="UP000241118"/>
    </source>
</evidence>
<sequence>MAREYLLAAVTAAVLVVLLELLALRTGLFRRRAYWITMVIVLGFQVPVDGWLTKLDAPVVLYADWAISGVRVPWDIPVEDFLYGFAMVTAVLLLWERRRNVHGAVDRG</sequence>
<dbReference type="Proteomes" id="UP000241118">
    <property type="component" value="Unassembled WGS sequence"/>
</dbReference>
<dbReference type="EMBL" id="PYAX01000019">
    <property type="protein sequence ID" value="PSL51655.1"/>
    <property type="molecule type" value="Genomic_DNA"/>
</dbReference>
<keyword evidence="4" id="KW-0125">Carotenoid biosynthesis</keyword>
<feature type="transmembrane region" description="Helical" evidence="8">
    <location>
        <begin position="81"/>
        <end position="97"/>
    </location>
</feature>
<evidence type="ECO:0000256" key="3">
    <source>
        <dbReference type="ARBA" id="ARBA00022692"/>
    </source>
</evidence>
<keyword evidence="6 8" id="KW-0472">Membrane</keyword>
<dbReference type="GO" id="GO:0016020">
    <property type="term" value="C:membrane"/>
    <property type="evidence" value="ECO:0007669"/>
    <property type="project" value="UniProtKB-SubCell"/>
</dbReference>
<keyword evidence="11" id="KW-1185">Reference proteome</keyword>
<dbReference type="GO" id="GO:0045436">
    <property type="term" value="F:lycopene beta cyclase activity"/>
    <property type="evidence" value="ECO:0007669"/>
    <property type="project" value="UniProtKB-ARBA"/>
</dbReference>
<evidence type="ECO:0000256" key="5">
    <source>
        <dbReference type="ARBA" id="ARBA00022989"/>
    </source>
</evidence>
<evidence type="ECO:0000256" key="7">
    <source>
        <dbReference type="ARBA" id="ARBA00023235"/>
    </source>
</evidence>
<gene>
    <name evidence="10" type="ORF">B0I31_11985</name>
</gene>
<evidence type="ECO:0000256" key="1">
    <source>
        <dbReference type="ARBA" id="ARBA00004141"/>
    </source>
</evidence>
<feature type="transmembrane region" description="Helical" evidence="8">
    <location>
        <begin position="33"/>
        <end position="52"/>
    </location>
</feature>
<comment type="pathway">
    <text evidence="2">Carotenoid biosynthesis.</text>
</comment>
<protein>
    <submittedName>
        <fullName evidence="10">Lycopene cyclase domain-containing protein</fullName>
    </submittedName>
</protein>
<keyword evidence="5 8" id="KW-1133">Transmembrane helix</keyword>
<feature type="transmembrane region" description="Helical" evidence="8">
    <location>
        <begin position="6"/>
        <end position="24"/>
    </location>
</feature>